<comment type="similarity">
    <text evidence="1">Belongs to the short-chain dehydrogenases/reductases (SDR) family.</text>
</comment>
<reference evidence="3" key="1">
    <citation type="submission" date="2021-10" db="EMBL/GenBank/DDBJ databases">
        <authorList>
            <person name="Piombo E."/>
        </authorList>
    </citation>
    <scope>NUCLEOTIDE SEQUENCE</scope>
</reference>
<dbReference type="SUPFAM" id="SSF51735">
    <property type="entry name" value="NAD(P)-binding Rossmann-fold domains"/>
    <property type="match status" value="1"/>
</dbReference>
<evidence type="ECO:0000256" key="1">
    <source>
        <dbReference type="ARBA" id="ARBA00006484"/>
    </source>
</evidence>
<comment type="caution">
    <text evidence="3">The sequence shown here is derived from an EMBL/GenBank/DDBJ whole genome shotgun (WGS) entry which is preliminary data.</text>
</comment>
<accession>A0A9N9VFA6</accession>
<dbReference type="PANTHER" id="PTHR24320:SF154">
    <property type="entry name" value="OXIDOREDUCTASE, SHORT-CHAIN DEHYDROGENASE_REDUCTASE FAMILY (AFU_ORTHOLOGUE AFUA_2G04560)"/>
    <property type="match status" value="1"/>
</dbReference>
<dbReference type="Pfam" id="PF00106">
    <property type="entry name" value="adh_short"/>
    <property type="match status" value="1"/>
</dbReference>
<dbReference type="Gene3D" id="3.40.50.720">
    <property type="entry name" value="NAD(P)-binding Rossmann-like Domain"/>
    <property type="match status" value="1"/>
</dbReference>
<dbReference type="InterPro" id="IPR036291">
    <property type="entry name" value="NAD(P)-bd_dom_sf"/>
</dbReference>
<dbReference type="AlphaFoldDB" id="A0A9N9VFA6"/>
<gene>
    <name evidence="3" type="ORF">CRHIZ90672A_00004086</name>
</gene>
<protein>
    <submittedName>
        <fullName evidence="3">Uncharacterized protein</fullName>
    </submittedName>
</protein>
<keyword evidence="4" id="KW-1185">Reference proteome</keyword>
<dbReference type="PANTHER" id="PTHR24320">
    <property type="entry name" value="RETINOL DEHYDROGENASE"/>
    <property type="match status" value="1"/>
</dbReference>
<dbReference type="EMBL" id="CABFNQ020000676">
    <property type="protein sequence ID" value="CAH0022277.1"/>
    <property type="molecule type" value="Genomic_DNA"/>
</dbReference>
<organism evidence="3 4">
    <name type="scientific">Clonostachys rhizophaga</name>
    <dbReference type="NCBI Taxonomy" id="160324"/>
    <lineage>
        <taxon>Eukaryota</taxon>
        <taxon>Fungi</taxon>
        <taxon>Dikarya</taxon>
        <taxon>Ascomycota</taxon>
        <taxon>Pezizomycotina</taxon>
        <taxon>Sordariomycetes</taxon>
        <taxon>Hypocreomycetidae</taxon>
        <taxon>Hypocreales</taxon>
        <taxon>Bionectriaceae</taxon>
        <taxon>Clonostachys</taxon>
    </lineage>
</organism>
<dbReference type="GO" id="GO:0016491">
    <property type="term" value="F:oxidoreductase activity"/>
    <property type="evidence" value="ECO:0007669"/>
    <property type="project" value="UniProtKB-KW"/>
</dbReference>
<keyword evidence="2" id="KW-0560">Oxidoreductase</keyword>
<evidence type="ECO:0000313" key="4">
    <source>
        <dbReference type="Proteomes" id="UP000696573"/>
    </source>
</evidence>
<evidence type="ECO:0000313" key="3">
    <source>
        <dbReference type="EMBL" id="CAH0022277.1"/>
    </source>
</evidence>
<dbReference type="OrthoDB" id="191139at2759"/>
<dbReference type="Proteomes" id="UP000696573">
    <property type="component" value="Unassembled WGS sequence"/>
</dbReference>
<sequence>MPRQLSGFTEFKPSKDIPSLCGKVTFITGGTAGVGKSTLEQLTQHQPAHLYFTGRNQSAAEQVISLTKAAQPSTSITFIQMDLSSLASVTSAVAQFTHDRLDILICNGGIMDVPPAVSVDGFEIHMATNHLGHALLIDKLLPVMLQTVSLPQADLRSVILSSAGFALHPKDGFSWDKLSSAQSGLVESMTRYGQSKLANLVYAAELARRYPQILSVSVHPGFVATNLIHNSSALAKCYPYGRHWLRGESILSRHQGSLNSLWVAAGAERNNLVNGAYYEPVGVLRKPEGLPSGEEFAKRVWIWTDGVLTKSLILEVFSVYGRTL</sequence>
<dbReference type="InterPro" id="IPR002347">
    <property type="entry name" value="SDR_fam"/>
</dbReference>
<proteinExistence type="inferred from homology"/>
<name>A0A9N9VFA6_9HYPO</name>
<dbReference type="PRINTS" id="PR00081">
    <property type="entry name" value="GDHRDH"/>
</dbReference>
<evidence type="ECO:0000256" key="2">
    <source>
        <dbReference type="ARBA" id="ARBA00023002"/>
    </source>
</evidence>